<reference evidence="2 3" key="1">
    <citation type="submission" date="2020-04" db="EMBL/GenBank/DDBJ databases">
        <title>Perkinsus chesapeaki whole genome sequence.</title>
        <authorList>
            <person name="Bogema D.R."/>
        </authorList>
    </citation>
    <scope>NUCLEOTIDE SEQUENCE [LARGE SCALE GENOMIC DNA]</scope>
    <source>
        <strain evidence="2">ATCC PRA-425</strain>
    </source>
</reference>
<feature type="compositionally biased region" description="Polar residues" evidence="1">
    <location>
        <begin position="235"/>
        <end position="248"/>
    </location>
</feature>
<protein>
    <submittedName>
        <fullName evidence="2">Uncharacterized protein</fullName>
    </submittedName>
</protein>
<feature type="compositionally biased region" description="Basic and acidic residues" evidence="1">
    <location>
        <begin position="202"/>
        <end position="215"/>
    </location>
</feature>
<sequence>MLMRKETAREFVLSFRILRSFKDVGFGRGILELDQGKQPTELPTLMSLITAKIWLSSVPKFDKLRHYIRGTDGESRLKRIKLDGPRDVTKYSRLKAAEARPQIVCEVCERTFSSATALDKHRQACRPRAEVMKRELKRINLEAPCSSNTHDRHPSTTPFERIPTDKKKAGCSSTAKKASHVRRKSRKSSEAQAVEPMPGFDDGGRRLLRLRDRQATDPPSGAVNKAPPGEPTGKLHQSTAPSINSTDTAESRGTEVSARRDCPYGRNSVEEQTLSLSSQDLGSSSETVENMFGIDVENILFGEGSRESSTDGAEEVELTHFEPWSAPLLPESFLDEFHLLQAPDQHHYVNFTLSIENNPSWLTMNIRHVDLHYGIGLIGTLSHANIAFSGDTAITVVQQLDLAYRDFCLPHILATEKSVPSVATFEAEASLFGHTVDLLEVSALVSFGVSGRSFSGVGIDKDAARGCEVFYEKEVRDTIDRASFQAGVTVTTIPEFTAGLPLDPAEWVKQKRV</sequence>
<gene>
    <name evidence="2" type="ORF">FOL47_004009</name>
</gene>
<name>A0A7J6M616_PERCH</name>
<feature type="compositionally biased region" description="Basic residues" evidence="1">
    <location>
        <begin position="177"/>
        <end position="186"/>
    </location>
</feature>
<organism evidence="2 3">
    <name type="scientific">Perkinsus chesapeaki</name>
    <name type="common">Clam parasite</name>
    <name type="synonym">Perkinsus andrewsi</name>
    <dbReference type="NCBI Taxonomy" id="330153"/>
    <lineage>
        <taxon>Eukaryota</taxon>
        <taxon>Sar</taxon>
        <taxon>Alveolata</taxon>
        <taxon>Perkinsozoa</taxon>
        <taxon>Perkinsea</taxon>
        <taxon>Perkinsida</taxon>
        <taxon>Perkinsidae</taxon>
        <taxon>Perkinsus</taxon>
    </lineage>
</organism>
<dbReference type="Proteomes" id="UP000591131">
    <property type="component" value="Unassembled WGS sequence"/>
</dbReference>
<feature type="compositionally biased region" description="Low complexity" evidence="1">
    <location>
        <begin position="274"/>
        <end position="285"/>
    </location>
</feature>
<proteinExistence type="predicted"/>
<dbReference type="EMBL" id="JAAPAO010000230">
    <property type="protein sequence ID" value="KAF4666620.1"/>
    <property type="molecule type" value="Genomic_DNA"/>
</dbReference>
<evidence type="ECO:0000313" key="2">
    <source>
        <dbReference type="EMBL" id="KAF4666620.1"/>
    </source>
</evidence>
<keyword evidence="3" id="KW-1185">Reference proteome</keyword>
<evidence type="ECO:0000313" key="3">
    <source>
        <dbReference type="Proteomes" id="UP000591131"/>
    </source>
</evidence>
<evidence type="ECO:0000256" key="1">
    <source>
        <dbReference type="SAM" id="MobiDB-lite"/>
    </source>
</evidence>
<accession>A0A7J6M616</accession>
<feature type="compositionally biased region" description="Basic and acidic residues" evidence="1">
    <location>
        <begin position="249"/>
        <end position="263"/>
    </location>
</feature>
<dbReference type="AlphaFoldDB" id="A0A7J6M616"/>
<feature type="region of interest" description="Disordered" evidence="1">
    <location>
        <begin position="142"/>
        <end position="285"/>
    </location>
</feature>
<comment type="caution">
    <text evidence="2">The sequence shown here is derived from an EMBL/GenBank/DDBJ whole genome shotgun (WGS) entry which is preliminary data.</text>
</comment>